<feature type="signal peptide" evidence="1">
    <location>
        <begin position="1"/>
        <end position="20"/>
    </location>
</feature>
<evidence type="ECO:0000256" key="1">
    <source>
        <dbReference type="SAM" id="SignalP"/>
    </source>
</evidence>
<evidence type="ECO:0000313" key="3">
    <source>
        <dbReference type="EMBL" id="MBK1854577.1"/>
    </source>
</evidence>
<evidence type="ECO:0000259" key="2">
    <source>
        <dbReference type="Pfam" id="PF06439"/>
    </source>
</evidence>
<dbReference type="InterPro" id="IPR010496">
    <property type="entry name" value="AL/BT2_dom"/>
</dbReference>
<dbReference type="GO" id="GO:0016787">
    <property type="term" value="F:hydrolase activity"/>
    <property type="evidence" value="ECO:0007669"/>
    <property type="project" value="InterPro"/>
</dbReference>
<accession>A0AAE2V7W9</accession>
<keyword evidence="1" id="KW-0732">Signal</keyword>
<reference evidence="3" key="1">
    <citation type="submission" date="2021-01" db="EMBL/GenBank/DDBJ databases">
        <title>Modified the classification status of verrucomicrobia.</title>
        <authorList>
            <person name="Feng X."/>
        </authorList>
    </citation>
    <scope>NUCLEOTIDE SEQUENCE</scope>
    <source>
        <strain evidence="3">5K15</strain>
    </source>
</reference>
<dbReference type="RefSeq" id="WP_309489184.1">
    <property type="nucleotide sequence ID" value="NZ_JAENIG010000003.1"/>
</dbReference>
<dbReference type="AlphaFoldDB" id="A0AAE2V7W9"/>
<proteinExistence type="predicted"/>
<protein>
    <submittedName>
        <fullName evidence="3">DUF1080 domain-containing protein</fullName>
    </submittedName>
</protein>
<dbReference type="Pfam" id="PF06439">
    <property type="entry name" value="3keto-disac_hyd"/>
    <property type="match status" value="1"/>
</dbReference>
<sequence length="247" mass="27476">MKTKNIALVLVALGFSHAIAGEIDPSQEPWLGKYQKQENAPKPEEMLLNTDPEPELKEGFENMVKDDTLNNWVLKGGESKFTAKDGVVTGVCTPGEASTYLSTKKDYSDFIFTCEMKWEVDINSGVMFRAKSGEKHAVFGPQVEMEGVESTRGWSGGIYGQSCGGYWYPLWLKAHDKARKALNKEGWNRVTIYAKGNTVKTWVNGVPAAHWVGDGTYNKGYFGLQIHHAPKGKVLWRGIKVKELTGK</sequence>
<name>A0AAE2V7W9_9BACT</name>
<gene>
    <name evidence="3" type="ORF">JIN83_06375</name>
</gene>
<feature type="chain" id="PRO_5042074954" evidence="1">
    <location>
        <begin position="21"/>
        <end position="247"/>
    </location>
</feature>
<keyword evidence="4" id="KW-1185">Reference proteome</keyword>
<comment type="caution">
    <text evidence="3">The sequence shown here is derived from an EMBL/GenBank/DDBJ whole genome shotgun (WGS) entry which is preliminary data.</text>
</comment>
<dbReference type="EMBL" id="JAENIG010000003">
    <property type="protein sequence ID" value="MBK1854577.1"/>
    <property type="molecule type" value="Genomic_DNA"/>
</dbReference>
<dbReference type="Gene3D" id="2.60.120.560">
    <property type="entry name" value="Exo-inulinase, domain 1"/>
    <property type="match status" value="1"/>
</dbReference>
<organism evidence="3 4">
    <name type="scientific">Oceaniferula flava</name>
    <dbReference type="NCBI Taxonomy" id="2800421"/>
    <lineage>
        <taxon>Bacteria</taxon>
        <taxon>Pseudomonadati</taxon>
        <taxon>Verrucomicrobiota</taxon>
        <taxon>Verrucomicrobiia</taxon>
        <taxon>Verrucomicrobiales</taxon>
        <taxon>Verrucomicrobiaceae</taxon>
        <taxon>Oceaniferula</taxon>
    </lineage>
</organism>
<feature type="domain" description="3-keto-alpha-glucoside-1,2-lyase/3-keto-2-hydroxy-glucal hydratase" evidence="2">
    <location>
        <begin position="60"/>
        <end position="242"/>
    </location>
</feature>
<dbReference type="Proteomes" id="UP000634206">
    <property type="component" value="Unassembled WGS sequence"/>
</dbReference>
<evidence type="ECO:0000313" key="4">
    <source>
        <dbReference type="Proteomes" id="UP000634206"/>
    </source>
</evidence>